<dbReference type="Proteomes" id="UP001057452">
    <property type="component" value="Chromosome 7"/>
</dbReference>
<gene>
    <name evidence="1" type="ORF">KUCAC02_012315</name>
</gene>
<reference evidence="1" key="1">
    <citation type="submission" date="2022-05" db="EMBL/GenBank/DDBJ databases">
        <title>Chromosome-level genome of Chaenocephalus aceratus.</title>
        <authorList>
            <person name="Park H."/>
        </authorList>
    </citation>
    <scope>NUCLEOTIDE SEQUENCE</scope>
    <source>
        <strain evidence="1">KU_202001</strain>
    </source>
</reference>
<evidence type="ECO:0000313" key="2">
    <source>
        <dbReference type="Proteomes" id="UP001057452"/>
    </source>
</evidence>
<proteinExistence type="predicted"/>
<name>A0ACB9XA75_CHAAC</name>
<sequence>MLKPVPGCHPAVEERAPSSRTRSIEDEEEGDLVVVVHPAVEERAPHPLRRHTLPRVASMARPSTLMATPAEFPHVTMAGPAPSPDVARRSARDTAVRHSNPHHLPVAVGNRASGATASQLPSTSSSTLAYF</sequence>
<organism evidence="1 2">
    <name type="scientific">Chaenocephalus aceratus</name>
    <name type="common">Blackfin icefish</name>
    <name type="synonym">Chaenichthys aceratus</name>
    <dbReference type="NCBI Taxonomy" id="36190"/>
    <lineage>
        <taxon>Eukaryota</taxon>
        <taxon>Metazoa</taxon>
        <taxon>Chordata</taxon>
        <taxon>Craniata</taxon>
        <taxon>Vertebrata</taxon>
        <taxon>Euteleostomi</taxon>
        <taxon>Actinopterygii</taxon>
        <taxon>Neopterygii</taxon>
        <taxon>Teleostei</taxon>
        <taxon>Neoteleostei</taxon>
        <taxon>Acanthomorphata</taxon>
        <taxon>Eupercaria</taxon>
        <taxon>Perciformes</taxon>
        <taxon>Notothenioidei</taxon>
        <taxon>Channichthyidae</taxon>
        <taxon>Chaenocephalus</taxon>
    </lineage>
</organism>
<comment type="caution">
    <text evidence="1">The sequence shown here is derived from an EMBL/GenBank/DDBJ whole genome shotgun (WGS) entry which is preliminary data.</text>
</comment>
<keyword evidence="2" id="KW-1185">Reference proteome</keyword>
<accession>A0ACB9XA75</accession>
<dbReference type="EMBL" id="CM043791">
    <property type="protein sequence ID" value="KAI4823745.1"/>
    <property type="molecule type" value="Genomic_DNA"/>
</dbReference>
<protein>
    <submittedName>
        <fullName evidence="1">Uncharacterized protein</fullName>
    </submittedName>
</protein>
<evidence type="ECO:0000313" key="1">
    <source>
        <dbReference type="EMBL" id="KAI4823745.1"/>
    </source>
</evidence>